<evidence type="ECO:0000313" key="2">
    <source>
        <dbReference type="Proteomes" id="UP000431401"/>
    </source>
</evidence>
<name>A0A7K0DQP6_9NOCA</name>
<reference evidence="1 2" key="1">
    <citation type="submission" date="2019-10" db="EMBL/GenBank/DDBJ databases">
        <title>Nocardia macrotermitis sp. nov. and Nocardia aurantia sp. nov., isolated from the gut of fungus growing-termite Macrotermes natalensis.</title>
        <authorList>
            <person name="Benndorf R."/>
            <person name="Schwitalla J."/>
            <person name="Martin K."/>
            <person name="De Beer W."/>
            <person name="Kaster A.-K."/>
            <person name="Vollmers J."/>
            <person name="Poulsen M."/>
            <person name="Beemelmanns C."/>
        </authorList>
    </citation>
    <scope>NUCLEOTIDE SEQUENCE [LARGE SCALE GENOMIC DNA]</scope>
    <source>
        <strain evidence="1 2">RB56</strain>
    </source>
</reference>
<evidence type="ECO:0000313" key="1">
    <source>
        <dbReference type="EMBL" id="MQY27908.1"/>
    </source>
</evidence>
<dbReference type="Pfam" id="PF16868">
    <property type="entry name" value="NMT1_3"/>
    <property type="match status" value="1"/>
</dbReference>
<accession>A0A7K0DQP6</accession>
<dbReference type="EMBL" id="WEGI01000007">
    <property type="protein sequence ID" value="MQY27908.1"/>
    <property type="molecule type" value="Genomic_DNA"/>
</dbReference>
<dbReference type="InterPro" id="IPR006311">
    <property type="entry name" value="TAT_signal"/>
</dbReference>
<organism evidence="1 2">
    <name type="scientific">Nocardia aurantia</name>
    <dbReference type="NCBI Taxonomy" id="2585199"/>
    <lineage>
        <taxon>Bacteria</taxon>
        <taxon>Bacillati</taxon>
        <taxon>Actinomycetota</taxon>
        <taxon>Actinomycetes</taxon>
        <taxon>Mycobacteriales</taxon>
        <taxon>Nocardiaceae</taxon>
        <taxon>Nocardia</taxon>
    </lineage>
</organism>
<dbReference type="PANTHER" id="PTHR42941">
    <property type="entry name" value="SLL1037 PROTEIN"/>
    <property type="match status" value="1"/>
</dbReference>
<comment type="caution">
    <text evidence="1">The sequence shown here is derived from an EMBL/GenBank/DDBJ whole genome shotgun (WGS) entry which is preliminary data.</text>
</comment>
<dbReference type="PROSITE" id="PS51318">
    <property type="entry name" value="TAT"/>
    <property type="match status" value="1"/>
</dbReference>
<dbReference type="Gene3D" id="3.40.190.10">
    <property type="entry name" value="Periplasmic binding protein-like II"/>
    <property type="match status" value="2"/>
</dbReference>
<dbReference type="PROSITE" id="PS51257">
    <property type="entry name" value="PROKAR_LIPOPROTEIN"/>
    <property type="match status" value="1"/>
</dbReference>
<dbReference type="SUPFAM" id="SSF53850">
    <property type="entry name" value="Periplasmic binding protein-like II"/>
    <property type="match status" value="1"/>
</dbReference>
<dbReference type="RefSeq" id="WP_319943114.1">
    <property type="nucleotide sequence ID" value="NZ_WEGI01000007.1"/>
</dbReference>
<proteinExistence type="predicted"/>
<protein>
    <recommendedName>
        <fullName evidence="3">C4-dicarboxylate ABC transporter substrate-binding protein</fullName>
    </recommendedName>
</protein>
<evidence type="ECO:0008006" key="3">
    <source>
        <dbReference type="Google" id="ProtNLM"/>
    </source>
</evidence>
<keyword evidence="2" id="KW-1185">Reference proteome</keyword>
<sequence>MIGRRAFLGLAATAAATIATGCAGDGPPVIRLAAGEVGGFYHAFALLLAAAAADSGALRIQPITTTGSVANLDLLTRGDVDAALTLTDTVADRPNRMLAVGRVYENYLQLAVGADSGIRTVADLRGTRISLGAAGSGATFTGERILRIAGLEPGTDLTVSHLPLQDAVAAIATGAADALLWAGGVPTTVLDVPRTLRLLDLGDFAGALHDRYGYFYDLVVIAADTYPGAPAIHTIGVANLLVTTTDLPTATAAALTELLLTHAGRLVPAEATGTQFLDIRSLIATSNLPLHPGAAQVYRRHHG</sequence>
<dbReference type="InterPro" id="IPR011852">
    <property type="entry name" value="TRAP_TAXI"/>
</dbReference>
<dbReference type="PANTHER" id="PTHR42941:SF1">
    <property type="entry name" value="SLL1037 PROTEIN"/>
    <property type="match status" value="1"/>
</dbReference>
<gene>
    <name evidence="1" type="ORF">NRB56_34910</name>
</gene>
<dbReference type="NCBIfam" id="TIGR02122">
    <property type="entry name" value="TRAP_TAXI"/>
    <property type="match status" value="1"/>
</dbReference>
<dbReference type="AlphaFoldDB" id="A0A7K0DQP6"/>
<dbReference type="Proteomes" id="UP000431401">
    <property type="component" value="Unassembled WGS sequence"/>
</dbReference>